<dbReference type="Gene3D" id="1.25.40.10">
    <property type="entry name" value="Tetratricopeptide repeat domain"/>
    <property type="match status" value="2"/>
</dbReference>
<dbReference type="RefSeq" id="XP_011085283.1">
    <property type="nucleotide sequence ID" value="XM_011086981.2"/>
</dbReference>
<dbReference type="GO" id="GO:0071004">
    <property type="term" value="C:U2-type prespliceosome"/>
    <property type="evidence" value="ECO:0007669"/>
    <property type="project" value="TreeGrafter"/>
</dbReference>
<dbReference type="InterPro" id="IPR011990">
    <property type="entry name" value="TPR-like_helical_dom_sf"/>
</dbReference>
<keyword evidence="2" id="KW-0507">mRNA processing</keyword>
<feature type="region of interest" description="Disordered" evidence="7">
    <location>
        <begin position="877"/>
        <end position="916"/>
    </location>
</feature>
<dbReference type="InterPro" id="IPR003107">
    <property type="entry name" value="HAT"/>
</dbReference>
<dbReference type="InterPro" id="IPR059164">
    <property type="entry name" value="HAT_PRP39_C"/>
</dbReference>
<evidence type="ECO:0000256" key="7">
    <source>
        <dbReference type="SAM" id="MobiDB-lite"/>
    </source>
</evidence>
<evidence type="ECO:0000256" key="3">
    <source>
        <dbReference type="ARBA" id="ARBA00022737"/>
    </source>
</evidence>
<evidence type="ECO:0000313" key="8">
    <source>
        <dbReference type="Proteomes" id="UP000504604"/>
    </source>
</evidence>
<proteinExistence type="inferred from homology"/>
<name>A0A6I9TJ84_SESIN</name>
<sequence>MEGKEKVVALSEKLNKMIVDGADYSSWRSLVLEIETASPEDIDAISLAYESFLSRFPLCHWHLEKYAYHKGKRCGPQEAVNVYECGVEAAKFSVGFWVDYFTFGATCFGDPEDVRRLFGRAVSFVGKDYFCHILWDKYMKYEFSQEGWSFLAQSYIQALRFPTRKLHFYYNNFKQFIANLEEEMGYEKNNSSEVEQVSVPCAALEISRDEISLVVKDLLDSSDRSLKSKALERYRSIGEGFYHEASQTDEKIKCFEAKIRRRYFYVTPLDNDQLDNWHLYLDFIEKQDNLDWTMNVYERCLIPCANYPEFWMRYVEFLESKGGCELANSALDRATQIFLKNVPEIHIFSARFKEHIGDVNGARAALLLCDTKADLSSVDNVVTLANLERRLGNFRAASATYEKALKTVRERQNLHLLPSLYSQYARLTFLITGSAADARDVLVEGVRHVPRCRFLIEELIKFAMTHEGASQVDIIDSVVADAISSGLDEYEGFNAKDQENISCLFLEFVNLRGTVHDIRKAWNRHIKLFPQFLRMKTTRKHSRSGHPLIDVVADQKGDDAHPVHDQPSRRPCFGHPIQLQGQEQALPTKAVEFSSKNASHYNEPAHKLSCQSREDKPGSTVVIAQLANQAIENALDGRNLDQDLSCKPSGDGLGQIDVKAELAKQSKENARSLHESAETIESVEASHSSLIYVQPELDHELRQQNHPVSLDDISLNSQGKESQELPMSCDEYDTRRDVPASSESTPRGTSNVNSNSSAGPKSGQKVKYSEVHDESEKNGSVNRQQNTPPKVQSDQEYPSNTSEDSIEIDHKVQGPGSATSGFQEHAQDQEHQLQQSLYQDNCGANASDRKILTNLGDAQEDWDRHKHNQAQLGVVQTDKATGQDQPVSSTPPPVTISAGQLPESSQPVSYPQQNQITSSWQTQQGLTVNQMLQYHYHQQQLLQQQYQQLHMHHPYLQLQHLYMNQQSYQLQPQQHNQQQVQLVHQQQYVQQQQLQPPPCQLQQQIPSFQQSQPQMQQQHYQQSQQMLGHQGLQQGQESHLNYQQAHEKQFHQPQDPAFQVHQLAYQQQASQGQQLLLQHYQQYQGYQHLQQQQSQEGQQNIHQYPGQKQQDELIEQHYQQVTSKQNSTQNMSQNQKVSKTALQDHDGVAEPSKSPHHRVQSPQVLQ</sequence>
<evidence type="ECO:0000256" key="1">
    <source>
        <dbReference type="ARBA" id="ARBA00004123"/>
    </source>
</evidence>
<comment type="similarity">
    <text evidence="6">Belongs to the PRP39 family.</text>
</comment>
<feature type="region of interest" description="Disordered" evidence="7">
    <location>
        <begin position="1002"/>
        <end position="1051"/>
    </location>
</feature>
<dbReference type="Proteomes" id="UP000504604">
    <property type="component" value="Linkage group LG8"/>
</dbReference>
<protein>
    <submittedName>
        <fullName evidence="9">Uncharacterized protein LOC105167319 isoform X1</fullName>
    </submittedName>
</protein>
<dbReference type="SUPFAM" id="SSF48452">
    <property type="entry name" value="TPR-like"/>
    <property type="match status" value="1"/>
</dbReference>
<dbReference type="KEGG" id="sind:105167319"/>
<evidence type="ECO:0000313" key="9">
    <source>
        <dbReference type="RefSeq" id="XP_011085283.1"/>
    </source>
</evidence>
<feature type="compositionally biased region" description="Polar residues" evidence="7">
    <location>
        <begin position="1119"/>
        <end position="1141"/>
    </location>
</feature>
<comment type="subcellular location">
    <subcellularLocation>
        <location evidence="1">Nucleus</location>
    </subcellularLocation>
</comment>
<feature type="compositionally biased region" description="Polar residues" evidence="7">
    <location>
        <begin position="778"/>
        <end position="803"/>
    </location>
</feature>
<feature type="compositionally biased region" description="Polar residues" evidence="7">
    <location>
        <begin position="741"/>
        <end position="759"/>
    </location>
</feature>
<gene>
    <name evidence="9" type="primary">LOC105167319</name>
</gene>
<feature type="compositionally biased region" description="Polar residues" evidence="7">
    <location>
        <begin position="902"/>
        <end position="916"/>
    </location>
</feature>
<dbReference type="FunFam" id="1.25.40.10:FF:000159">
    <property type="entry name" value="Tetratricopeptide repeat (TPR)-like superfamily protein"/>
    <property type="match status" value="1"/>
</dbReference>
<feature type="region of interest" description="Disordered" evidence="7">
    <location>
        <begin position="711"/>
        <end position="835"/>
    </location>
</feature>
<keyword evidence="8" id="KW-1185">Reference proteome</keyword>
<dbReference type="PANTHER" id="PTHR17204:SF26">
    <property type="entry name" value="PRE-MRNA-PROCESSING FACTOR 39-2"/>
    <property type="match status" value="1"/>
</dbReference>
<evidence type="ECO:0000256" key="4">
    <source>
        <dbReference type="ARBA" id="ARBA00023187"/>
    </source>
</evidence>
<evidence type="ECO:0000256" key="2">
    <source>
        <dbReference type="ARBA" id="ARBA00022664"/>
    </source>
</evidence>
<keyword evidence="4" id="KW-0508">mRNA splicing</keyword>
<dbReference type="AlphaFoldDB" id="A0A6I9TJ84"/>
<feature type="compositionally biased region" description="Low complexity" evidence="7">
    <location>
        <begin position="1002"/>
        <end position="1036"/>
    </location>
</feature>
<dbReference type="GO" id="GO:0000395">
    <property type="term" value="P:mRNA 5'-splice site recognition"/>
    <property type="evidence" value="ECO:0007669"/>
    <property type="project" value="TreeGrafter"/>
</dbReference>
<keyword evidence="3" id="KW-0677">Repeat</keyword>
<evidence type="ECO:0000256" key="6">
    <source>
        <dbReference type="ARBA" id="ARBA00038019"/>
    </source>
</evidence>
<dbReference type="PANTHER" id="PTHR17204">
    <property type="entry name" value="PRE-MRNA PROCESSING PROTEIN PRP39-RELATED"/>
    <property type="match status" value="1"/>
</dbReference>
<dbReference type="FunFam" id="1.25.40.10:FF:000064">
    <property type="entry name" value="Putative pre-mrna-processing factor 39"/>
    <property type="match status" value="1"/>
</dbReference>
<keyword evidence="5" id="KW-0539">Nucleus</keyword>
<reference evidence="9" key="1">
    <citation type="submission" date="2025-08" db="UniProtKB">
        <authorList>
            <consortium name="RefSeq"/>
        </authorList>
    </citation>
    <scope>IDENTIFICATION</scope>
</reference>
<evidence type="ECO:0000256" key="5">
    <source>
        <dbReference type="ARBA" id="ARBA00023242"/>
    </source>
</evidence>
<organism evidence="8 9">
    <name type="scientific">Sesamum indicum</name>
    <name type="common">Oriental sesame</name>
    <name type="synonym">Sesamum orientale</name>
    <dbReference type="NCBI Taxonomy" id="4182"/>
    <lineage>
        <taxon>Eukaryota</taxon>
        <taxon>Viridiplantae</taxon>
        <taxon>Streptophyta</taxon>
        <taxon>Embryophyta</taxon>
        <taxon>Tracheophyta</taxon>
        <taxon>Spermatophyta</taxon>
        <taxon>Magnoliopsida</taxon>
        <taxon>eudicotyledons</taxon>
        <taxon>Gunneridae</taxon>
        <taxon>Pentapetalae</taxon>
        <taxon>asterids</taxon>
        <taxon>lamiids</taxon>
        <taxon>Lamiales</taxon>
        <taxon>Pedaliaceae</taxon>
        <taxon>Sesamum</taxon>
    </lineage>
</organism>
<dbReference type="GO" id="GO:0000243">
    <property type="term" value="C:commitment complex"/>
    <property type="evidence" value="ECO:0007669"/>
    <property type="project" value="TreeGrafter"/>
</dbReference>
<dbReference type="OrthoDB" id="10265668at2759"/>
<feature type="compositionally biased region" description="Basic and acidic residues" evidence="7">
    <location>
        <begin position="767"/>
        <end position="777"/>
    </location>
</feature>
<dbReference type="InParanoid" id="A0A6I9TJ84"/>
<feature type="region of interest" description="Disordered" evidence="7">
    <location>
        <begin position="1119"/>
        <end position="1166"/>
    </location>
</feature>
<dbReference type="SMART" id="SM00386">
    <property type="entry name" value="HAT"/>
    <property type="match status" value="3"/>
</dbReference>
<dbReference type="Pfam" id="PF23241">
    <property type="entry name" value="HAT_PRP39_C"/>
    <property type="match status" value="1"/>
</dbReference>
<dbReference type="GO" id="GO:0030627">
    <property type="term" value="F:pre-mRNA 5'-splice site binding"/>
    <property type="evidence" value="ECO:0007669"/>
    <property type="project" value="TreeGrafter"/>
</dbReference>
<dbReference type="GO" id="GO:0005685">
    <property type="term" value="C:U1 snRNP"/>
    <property type="evidence" value="ECO:0007669"/>
    <property type="project" value="TreeGrafter"/>
</dbReference>
<dbReference type="GeneID" id="105167319"/>
<accession>A0A6I9TJ84</accession>
<dbReference type="Pfam" id="PF23240">
    <property type="entry name" value="HAT_PRP39_N"/>
    <property type="match status" value="1"/>
</dbReference>